<dbReference type="EMBL" id="LRPC01000001">
    <property type="protein sequence ID" value="KYG77797.1"/>
    <property type="molecule type" value="Genomic_DNA"/>
</dbReference>
<keyword evidence="1" id="KW-0472">Membrane</keyword>
<keyword evidence="3" id="KW-1185">Reference proteome</keyword>
<reference evidence="2 3" key="1">
    <citation type="submission" date="2016-01" db="EMBL/GenBank/DDBJ databases">
        <title>Genome sequencing of Roseivirga spongicola UST030701-084.</title>
        <authorList>
            <person name="Selvaratnam C."/>
            <person name="Thevarajoo S."/>
            <person name="Goh K.M."/>
            <person name="Ee R."/>
            <person name="Chan K.-G."/>
            <person name="Chong C.S."/>
        </authorList>
    </citation>
    <scope>NUCLEOTIDE SEQUENCE [LARGE SCALE GENOMIC DNA]</scope>
    <source>
        <strain evidence="2 3">UST030701-084</strain>
    </source>
</reference>
<sequence length="369" mass="42618">MKRTLRIVSIVFLGLIFFLFIFFITQNEQLPEGTSGPEADAMAEKMMESLNYEAWQVTPEVSWTFKGIHSYRWDKMENVVNVKWDNHEVILKPEDKSGIVQNGENYSSQEIEELINTSWDYFNNDSFWLYAPFKAFDPGTERSIVQLKDGRQGLKVTYTSGGSTPGDSYVWILDENHRPTSVKMWVSILPLGGMEFTWENYKTLESGAMIAQDHWLYGSVNIDISDLDSDMNFYEGFYEVAFSDIIEGLGKEYSLLFESYTFDQRDLNMFASSISNTFQKQFSLDSTQQHVLDTITWNFELIENHDNSSRKTVSIMYSSPMSIGNGMFMTSIDFQFGNEKRRIGSIGYIVVRKENGSWKTLHSESVLEF</sequence>
<dbReference type="RefSeq" id="WP_068216519.1">
    <property type="nucleotide sequence ID" value="NZ_LRPC01000001.1"/>
</dbReference>
<protein>
    <submittedName>
        <fullName evidence="2">Uncharacterized protein</fullName>
    </submittedName>
</protein>
<dbReference type="STRING" id="333140.AWW68_03245"/>
<dbReference type="AlphaFoldDB" id="A0A150XGE9"/>
<organism evidence="2 3">
    <name type="scientific">Roseivirga spongicola</name>
    <dbReference type="NCBI Taxonomy" id="333140"/>
    <lineage>
        <taxon>Bacteria</taxon>
        <taxon>Pseudomonadati</taxon>
        <taxon>Bacteroidota</taxon>
        <taxon>Cytophagia</taxon>
        <taxon>Cytophagales</taxon>
        <taxon>Roseivirgaceae</taxon>
        <taxon>Roseivirga</taxon>
    </lineage>
</organism>
<evidence type="ECO:0000313" key="3">
    <source>
        <dbReference type="Proteomes" id="UP000075606"/>
    </source>
</evidence>
<comment type="caution">
    <text evidence="2">The sequence shown here is derived from an EMBL/GenBank/DDBJ whole genome shotgun (WGS) entry which is preliminary data.</text>
</comment>
<name>A0A150XGE9_9BACT</name>
<dbReference type="Proteomes" id="UP000075606">
    <property type="component" value="Unassembled WGS sequence"/>
</dbReference>
<evidence type="ECO:0000313" key="2">
    <source>
        <dbReference type="EMBL" id="KYG77797.1"/>
    </source>
</evidence>
<keyword evidence="1" id="KW-0812">Transmembrane</keyword>
<gene>
    <name evidence="2" type="ORF">AWW68_03245</name>
</gene>
<feature type="transmembrane region" description="Helical" evidence="1">
    <location>
        <begin position="7"/>
        <end position="25"/>
    </location>
</feature>
<accession>A0A150XGE9</accession>
<evidence type="ECO:0000256" key="1">
    <source>
        <dbReference type="SAM" id="Phobius"/>
    </source>
</evidence>
<keyword evidence="1" id="KW-1133">Transmembrane helix</keyword>
<proteinExistence type="predicted"/>